<feature type="region of interest" description="Disordered" evidence="1">
    <location>
        <begin position="33"/>
        <end position="55"/>
    </location>
</feature>
<feature type="non-terminal residue" evidence="2">
    <location>
        <position position="177"/>
    </location>
</feature>
<reference evidence="2" key="1">
    <citation type="submission" date="2015-11" db="EMBL/GenBank/DDBJ databases">
        <title>De novo transcriptome assembly of four potential Pierce s Disease insect vectors from Arizona vineyards.</title>
        <authorList>
            <person name="Tassone E.E."/>
        </authorList>
    </citation>
    <scope>NUCLEOTIDE SEQUENCE</scope>
</reference>
<proteinExistence type="predicted"/>
<dbReference type="AlphaFoldDB" id="A0A1B6K125"/>
<evidence type="ECO:0000313" key="2">
    <source>
        <dbReference type="EMBL" id="JAT05158.1"/>
    </source>
</evidence>
<gene>
    <name evidence="2" type="ORF">g.32737</name>
</gene>
<accession>A0A1B6K125</accession>
<dbReference type="EMBL" id="GECU01002549">
    <property type="protein sequence ID" value="JAT05158.1"/>
    <property type="molecule type" value="Transcribed_RNA"/>
</dbReference>
<organism evidence="2">
    <name type="scientific">Homalodisca liturata</name>
    <dbReference type="NCBI Taxonomy" id="320908"/>
    <lineage>
        <taxon>Eukaryota</taxon>
        <taxon>Metazoa</taxon>
        <taxon>Ecdysozoa</taxon>
        <taxon>Arthropoda</taxon>
        <taxon>Hexapoda</taxon>
        <taxon>Insecta</taxon>
        <taxon>Pterygota</taxon>
        <taxon>Neoptera</taxon>
        <taxon>Paraneoptera</taxon>
        <taxon>Hemiptera</taxon>
        <taxon>Auchenorrhyncha</taxon>
        <taxon>Membracoidea</taxon>
        <taxon>Cicadellidae</taxon>
        <taxon>Cicadellinae</taxon>
        <taxon>Proconiini</taxon>
        <taxon>Homalodisca</taxon>
    </lineage>
</organism>
<feature type="compositionally biased region" description="Basic and acidic residues" evidence="1">
    <location>
        <begin position="33"/>
        <end position="46"/>
    </location>
</feature>
<sequence>MSEGLAMVTLEEEETQKAVQSIIIDHDYLNKTAKDNNEGKRKRDNDPCSPTNQIENTPELKKIFTKRYYKYDNQGPYEIIIQDKDKRKLNPFSVGKIIKNHCSDIHHIERSGKNLSVKCKNYEAANNLVDSQYLTQYNVFVPSIRIYSVGVIYVEKEISDEEILNETESESKILFAK</sequence>
<name>A0A1B6K125_9HEMI</name>
<protein>
    <submittedName>
        <fullName evidence="2">Uncharacterized protein</fullName>
    </submittedName>
</protein>
<evidence type="ECO:0000256" key="1">
    <source>
        <dbReference type="SAM" id="MobiDB-lite"/>
    </source>
</evidence>